<keyword evidence="1" id="KW-0472">Membrane</keyword>
<keyword evidence="2" id="KW-0732">Signal</keyword>
<feature type="domain" description="Protein-glutamine gamma-glutamyltransferase-like C-terminal" evidence="3">
    <location>
        <begin position="157"/>
        <end position="219"/>
    </location>
</feature>
<sequence length="235" mass="27889">MKHHYFLFLILITVIPFVASGQQTDQQYSVPDVRQPTEQTIDSFAQQEDFIYRSLPKEEQSFMDKVWEWILTQIGKLLANPTASTILEYAFILVFAGLLILLINQFMKGNISNIIRSKNIKKQPISFNQQDFDTLDLNKLINNAIAENNYGLAVRYLYQQKLQQLQEGGYIDWKKEKTNRTYLYEIDEPNLRTHFRELTRYYELIEYGNFSITDTDFQSIHKQFKEMRTLIRRSS</sequence>
<feature type="signal peptide" evidence="2">
    <location>
        <begin position="1"/>
        <end position="21"/>
    </location>
</feature>
<feature type="chain" id="PRO_5026984406" evidence="2">
    <location>
        <begin position="22"/>
        <end position="235"/>
    </location>
</feature>
<feature type="transmembrane region" description="Helical" evidence="1">
    <location>
        <begin position="86"/>
        <end position="107"/>
    </location>
</feature>
<dbReference type="RefSeq" id="WP_205720082.1">
    <property type="nucleotide sequence ID" value="NZ_JAALLS010000008.1"/>
</dbReference>
<dbReference type="AlphaFoldDB" id="A0A6M1T4U7"/>
<reference evidence="4 5" key="1">
    <citation type="submission" date="2020-02" db="EMBL/GenBank/DDBJ databases">
        <title>Aliifodinibius halophilus 2W32, complete genome.</title>
        <authorList>
            <person name="Li Y."/>
            <person name="Wu S."/>
        </authorList>
    </citation>
    <scope>NUCLEOTIDE SEQUENCE [LARGE SCALE GENOMIC DNA]</scope>
    <source>
        <strain evidence="4 5">2W32</strain>
    </source>
</reference>
<evidence type="ECO:0000313" key="4">
    <source>
        <dbReference type="EMBL" id="NGP88275.1"/>
    </source>
</evidence>
<gene>
    <name evidence="4" type="ORF">G3569_07900</name>
</gene>
<protein>
    <submittedName>
        <fullName evidence="4">DUF4129 domain-containing protein</fullName>
    </submittedName>
</protein>
<keyword evidence="1" id="KW-1133">Transmembrane helix</keyword>
<comment type="caution">
    <text evidence="4">The sequence shown here is derived from an EMBL/GenBank/DDBJ whole genome shotgun (WGS) entry which is preliminary data.</text>
</comment>
<dbReference type="InterPro" id="IPR025403">
    <property type="entry name" value="TgpA-like_C"/>
</dbReference>
<evidence type="ECO:0000313" key="5">
    <source>
        <dbReference type="Proteomes" id="UP000479132"/>
    </source>
</evidence>
<dbReference type="Proteomes" id="UP000479132">
    <property type="component" value="Unassembled WGS sequence"/>
</dbReference>
<accession>A0A6M1T4U7</accession>
<organism evidence="4 5">
    <name type="scientific">Fodinibius halophilus</name>
    <dbReference type="NCBI Taxonomy" id="1736908"/>
    <lineage>
        <taxon>Bacteria</taxon>
        <taxon>Pseudomonadati</taxon>
        <taxon>Balneolota</taxon>
        <taxon>Balneolia</taxon>
        <taxon>Balneolales</taxon>
        <taxon>Balneolaceae</taxon>
        <taxon>Fodinibius</taxon>
    </lineage>
</organism>
<keyword evidence="5" id="KW-1185">Reference proteome</keyword>
<evidence type="ECO:0000256" key="1">
    <source>
        <dbReference type="SAM" id="Phobius"/>
    </source>
</evidence>
<name>A0A6M1T4U7_9BACT</name>
<dbReference type="Pfam" id="PF13559">
    <property type="entry name" value="DUF4129"/>
    <property type="match status" value="1"/>
</dbReference>
<evidence type="ECO:0000259" key="3">
    <source>
        <dbReference type="Pfam" id="PF13559"/>
    </source>
</evidence>
<evidence type="ECO:0000256" key="2">
    <source>
        <dbReference type="SAM" id="SignalP"/>
    </source>
</evidence>
<proteinExistence type="predicted"/>
<keyword evidence="1" id="KW-0812">Transmembrane</keyword>
<dbReference type="EMBL" id="JAALLS010000008">
    <property type="protein sequence ID" value="NGP88275.1"/>
    <property type="molecule type" value="Genomic_DNA"/>
</dbReference>